<evidence type="ECO:0000256" key="1">
    <source>
        <dbReference type="SAM" id="MobiDB-lite"/>
    </source>
</evidence>
<reference evidence="3 4" key="1">
    <citation type="submission" date="2019-01" db="EMBL/GenBank/DDBJ databases">
        <title>Genome Assembly of Collichthys lucidus.</title>
        <authorList>
            <person name="Cai M."/>
            <person name="Xiao S."/>
        </authorList>
    </citation>
    <scope>NUCLEOTIDE SEQUENCE [LARGE SCALE GENOMIC DNA]</scope>
    <source>
        <strain evidence="3">JT15FE1705JMU</strain>
        <tissue evidence="3">Muscle</tissue>
    </source>
</reference>
<organism evidence="3 4">
    <name type="scientific">Collichthys lucidus</name>
    <name type="common">Big head croaker</name>
    <name type="synonym">Sciaena lucida</name>
    <dbReference type="NCBI Taxonomy" id="240159"/>
    <lineage>
        <taxon>Eukaryota</taxon>
        <taxon>Metazoa</taxon>
        <taxon>Chordata</taxon>
        <taxon>Craniata</taxon>
        <taxon>Vertebrata</taxon>
        <taxon>Euteleostomi</taxon>
        <taxon>Actinopterygii</taxon>
        <taxon>Neopterygii</taxon>
        <taxon>Teleostei</taxon>
        <taxon>Neoteleostei</taxon>
        <taxon>Acanthomorphata</taxon>
        <taxon>Eupercaria</taxon>
        <taxon>Sciaenidae</taxon>
        <taxon>Collichthys</taxon>
    </lineage>
</organism>
<accession>A0A4U5UCQ6</accession>
<sequence>MPSLKLISATDTQYSAAVLKSMNEQRNHGLFCDVTIIIQDKKFRAHKTVLSASSTYFHQLFSVAGQVIELNFIRAEIFEEILNYIYSSKIVRVRSDMLEELINAGQILGVKFIANLGLPLSHIKGLPGLSKESENKNDTESTEMMPIITESFSISAEEFNQTSKSALDSVSQTDAQTKQKASRGEVIDLDSAYSENVASKQSEKSDQAVEKHTQTPIRAVDVNPASITSPNPGLPNSSPLHSPDSSSNNSSSSPARVSSGSAPVNVSMFQVLLLRVVISKEEARRVQLSQVPETVDALIDLIKEKLQLQGDFSLQFEDPDFQNALCNLSDISELPDSRAVLHIQWKKGSWHAENDSQSLGSISSLDTVSMSSSESQANILSPGYLRSLLAWPDPFPIPALSLDVELKLRRGNEAYEKTKISIDVSRDMKIEILDKIAQSAFDIKAYPEHGEIESIASSLILKYPCLKEPGKGKGYEGWLVSIRNKLNNYRAKLREAGCSEVSVNKKRRVDGGTTKYTLKRARRGEVNYVPQHPQQQDDASLEEQRLLLGEASKKAQLDRSLVREKMDLTFSLRRREIVEEQPMVVEVQNRWPALFFKEQICEEFFRITNKDLLGTFRTAVDKYTPKLLRLYRARKGAFGKEMEEVLEKLDDETSNIVRHRKDAALRGLPVFLREEPKELFKQCLECDPEEEATTGVAVGLLLVLEEGVAPTSSAMVRSIAVILEDTIVLDEIPDLPSALAYLFGLLYALNMSYPKTLKYTFDAFQHIFMEVGSDCTQRVRSLKNKLLL</sequence>
<keyword evidence="4" id="KW-1185">Reference proteome</keyword>
<dbReference type="PANTHER" id="PTHR31025">
    <property type="entry name" value="SI:CH211-196P9.1-RELATED"/>
    <property type="match status" value="1"/>
</dbReference>
<dbReference type="SUPFAM" id="SSF54695">
    <property type="entry name" value="POZ domain"/>
    <property type="match status" value="1"/>
</dbReference>
<evidence type="ECO:0000313" key="3">
    <source>
        <dbReference type="EMBL" id="TKS72169.1"/>
    </source>
</evidence>
<feature type="compositionally biased region" description="Low complexity" evidence="1">
    <location>
        <begin position="229"/>
        <end position="261"/>
    </location>
</feature>
<dbReference type="PROSITE" id="PS50097">
    <property type="entry name" value="BTB"/>
    <property type="match status" value="1"/>
</dbReference>
<evidence type="ECO:0000259" key="2">
    <source>
        <dbReference type="PROSITE" id="PS50097"/>
    </source>
</evidence>
<dbReference type="FunFam" id="3.30.710.10:FF:000077">
    <property type="entry name" value="transcriptional regulator Kaiso isoform X1"/>
    <property type="match status" value="1"/>
</dbReference>
<dbReference type="Gene3D" id="3.30.710.10">
    <property type="entry name" value="Potassium Channel Kv1.1, Chain A"/>
    <property type="match status" value="1"/>
</dbReference>
<gene>
    <name evidence="3" type="ORF">D9C73_006242</name>
</gene>
<proteinExistence type="predicted"/>
<protein>
    <submittedName>
        <fullName evidence="3">Transcriptional regulator</fullName>
    </submittedName>
</protein>
<evidence type="ECO:0000313" key="4">
    <source>
        <dbReference type="Proteomes" id="UP000298787"/>
    </source>
</evidence>
<dbReference type="InterPro" id="IPR011333">
    <property type="entry name" value="SKP1/BTB/POZ_sf"/>
</dbReference>
<feature type="region of interest" description="Disordered" evidence="1">
    <location>
        <begin position="165"/>
        <end position="261"/>
    </location>
</feature>
<dbReference type="Proteomes" id="UP000298787">
    <property type="component" value="Chromosome 6"/>
</dbReference>
<dbReference type="PANTHER" id="PTHR31025:SF27">
    <property type="entry name" value="SI:CH211-193K19.2-RELATED"/>
    <property type="match status" value="1"/>
</dbReference>
<dbReference type="InterPro" id="IPR000210">
    <property type="entry name" value="BTB/POZ_dom"/>
</dbReference>
<feature type="compositionally biased region" description="Polar residues" evidence="1">
    <location>
        <begin position="165"/>
        <end position="179"/>
    </location>
</feature>
<dbReference type="SMART" id="SM00225">
    <property type="entry name" value="BTB"/>
    <property type="match status" value="1"/>
</dbReference>
<dbReference type="STRING" id="240159.A0A4U5UCQ6"/>
<dbReference type="AlphaFoldDB" id="A0A4U5UCQ6"/>
<feature type="domain" description="BTB" evidence="2">
    <location>
        <begin position="32"/>
        <end position="94"/>
    </location>
</feature>
<name>A0A4U5UCQ6_COLLU</name>
<dbReference type="EMBL" id="CM014083">
    <property type="protein sequence ID" value="TKS72169.1"/>
    <property type="molecule type" value="Genomic_DNA"/>
</dbReference>
<dbReference type="CDD" id="cd18219">
    <property type="entry name" value="BTB_POZ_ZBTB33_KAISO"/>
    <property type="match status" value="1"/>
</dbReference>
<feature type="compositionally biased region" description="Basic and acidic residues" evidence="1">
    <location>
        <begin position="201"/>
        <end position="213"/>
    </location>
</feature>
<dbReference type="Pfam" id="PF00651">
    <property type="entry name" value="BTB"/>
    <property type="match status" value="1"/>
</dbReference>